<dbReference type="InterPro" id="IPR011483">
    <property type="entry name" value="Sde182_NH-like"/>
</dbReference>
<reference evidence="3 4" key="1">
    <citation type="submission" date="2019-02" db="EMBL/GenBank/DDBJ databases">
        <title>Deep-cultivation of Planctomycetes and their phenomic and genomic characterization uncovers novel biology.</title>
        <authorList>
            <person name="Wiegand S."/>
            <person name="Jogler M."/>
            <person name="Boedeker C."/>
            <person name="Pinto D."/>
            <person name="Vollmers J."/>
            <person name="Rivas-Marin E."/>
            <person name="Kohn T."/>
            <person name="Peeters S.H."/>
            <person name="Heuer A."/>
            <person name="Rast P."/>
            <person name="Oberbeckmann S."/>
            <person name="Bunk B."/>
            <person name="Jeske O."/>
            <person name="Meyerdierks A."/>
            <person name="Storesund J.E."/>
            <person name="Kallscheuer N."/>
            <person name="Luecker S."/>
            <person name="Lage O.M."/>
            <person name="Pohl T."/>
            <person name="Merkel B.J."/>
            <person name="Hornburger P."/>
            <person name="Mueller R.-W."/>
            <person name="Bruemmer F."/>
            <person name="Labrenz M."/>
            <person name="Spormann A.M."/>
            <person name="Op Den Camp H."/>
            <person name="Overmann J."/>
            <person name="Amann R."/>
            <person name="Jetten M.S.M."/>
            <person name="Mascher T."/>
            <person name="Medema M.H."/>
            <person name="Devos D.P."/>
            <person name="Kaster A.-K."/>
            <person name="Ovreas L."/>
            <person name="Rohde M."/>
            <person name="Galperin M.Y."/>
            <person name="Jogler C."/>
        </authorList>
    </citation>
    <scope>NUCLEOTIDE SEQUENCE [LARGE SCALE GENOMIC DNA]</scope>
    <source>
        <strain evidence="3 4">V7</strain>
    </source>
</reference>
<evidence type="ECO:0000256" key="1">
    <source>
        <dbReference type="SAM" id="MobiDB-lite"/>
    </source>
</evidence>
<dbReference type="Pfam" id="PF07632">
    <property type="entry name" value="Sde182_NH-like"/>
    <property type="match status" value="1"/>
</dbReference>
<feature type="domain" description="Cellulose-binding Sde182 nucleoside hydrolase-like" evidence="2">
    <location>
        <begin position="378"/>
        <end position="619"/>
    </location>
</feature>
<organism evidence="3 4">
    <name type="scientific">Crateriforma conspicua</name>
    <dbReference type="NCBI Taxonomy" id="2527996"/>
    <lineage>
        <taxon>Bacteria</taxon>
        <taxon>Pseudomonadati</taxon>
        <taxon>Planctomycetota</taxon>
        <taxon>Planctomycetia</taxon>
        <taxon>Planctomycetales</taxon>
        <taxon>Planctomycetaceae</taxon>
        <taxon>Crateriforma</taxon>
    </lineage>
</organism>
<feature type="compositionally biased region" description="Basic and acidic residues" evidence="1">
    <location>
        <begin position="78"/>
        <end position="88"/>
    </location>
</feature>
<dbReference type="InterPro" id="IPR036452">
    <property type="entry name" value="Ribo_hydro-like"/>
</dbReference>
<dbReference type="EMBL" id="SJPZ01000002">
    <property type="protein sequence ID" value="TWU63047.1"/>
    <property type="molecule type" value="Genomic_DNA"/>
</dbReference>
<evidence type="ECO:0000259" key="2">
    <source>
        <dbReference type="Pfam" id="PF07632"/>
    </source>
</evidence>
<dbReference type="SUPFAM" id="SSF81853">
    <property type="entry name" value="Family 10 polysaccharide lyase"/>
    <property type="match status" value="1"/>
</dbReference>
<keyword evidence="3" id="KW-0456">Lyase</keyword>
<accession>A0A5C6FLX5</accession>
<dbReference type="Gene3D" id="3.90.245.10">
    <property type="entry name" value="Ribonucleoside hydrolase-like"/>
    <property type="match status" value="1"/>
</dbReference>
<sequence>MLHRRHLHALHLCLSAILILIVSGKSTDAQIRFDKNLLRNDDAWFQSDVARAVADNVIQYQSPQGGWPKSTNLARPPRAPDDIPRPGDGRANSLDNDATTVPMQFLARMAHETGDIRYRDSFLKGVDYLLAAQYPGGGWPQFWPLRKGYYSHITFNDGAMIRVMHLLRDVADGEAPYGFVDGMRRRKAAEAVRLGIECILKCQVVVDGVPTVWCAQHDVKTLAPTQARSYEHPSLSGSESAGVLIFLMSVSDPTPEMMRAVQAGVEWFDSVKIEGYRYNKSQTGLALTKDQQAAALWARFYEIKSNRPIFSDRDGVIRYDIQEIGGERRGGYSWYGDWGQKVAQKYSQWPHHEGVKKQLRSRSRRIPEHSGASSHRYRAIVSTDIGGTDPDDFQSMVHLLVYSDLLDLEGLVSSPYGEGRMKDILDVIDCYEQDYECLSSYSDKYPNPDILRAITKQGEIERAPYAGVRRPTEGSRWIIDCAHRDDSRPLCLLVWGGLEDVAQALNDAPGILPKLRVYWIGGPNKKWSPDAYQYIVDHHPTLWMIESNATYRGWFTGGDQSGVWGNERFVSEHIKGIGALGTFFVRQKADIKMGDTPSVGWLLNGRLEDPSRPGWGGRYVRAWKRPNLKLNRLPKESDRIEVFGILELVIPAGDAPPDAKATLIVENQRLIGHLADDRTMRFRFCPKAAKQYSFQLESNVASLDGLRGAITACAPEPSVAARPDTRLPNWWTDDLTPSLAEGPHSGAKTVSRWRESYLSDFAGRILRCQRPATVNAAEVTP</sequence>
<dbReference type="NCBIfam" id="TIGR02474">
    <property type="entry name" value="pec_lyase"/>
    <property type="match status" value="1"/>
</dbReference>
<dbReference type="GO" id="GO:0016799">
    <property type="term" value="F:hydrolase activity, hydrolyzing N-glycosyl compounds"/>
    <property type="evidence" value="ECO:0007669"/>
    <property type="project" value="InterPro"/>
</dbReference>
<protein>
    <submittedName>
        <fullName evidence="3">Pectic acid lyase</fullName>
    </submittedName>
</protein>
<feature type="compositionally biased region" description="Polar residues" evidence="1">
    <location>
        <begin position="61"/>
        <end position="73"/>
    </location>
</feature>
<feature type="region of interest" description="Disordered" evidence="1">
    <location>
        <begin position="61"/>
        <end position="94"/>
    </location>
</feature>
<dbReference type="InterPro" id="IPR012669">
    <property type="entry name" value="Pectate_lyase"/>
</dbReference>
<evidence type="ECO:0000313" key="3">
    <source>
        <dbReference type="EMBL" id="TWU63047.1"/>
    </source>
</evidence>
<dbReference type="Proteomes" id="UP000316476">
    <property type="component" value="Unassembled WGS sequence"/>
</dbReference>
<dbReference type="GO" id="GO:0016829">
    <property type="term" value="F:lyase activity"/>
    <property type="evidence" value="ECO:0007669"/>
    <property type="project" value="UniProtKB-KW"/>
</dbReference>
<dbReference type="Gene3D" id="1.50.10.20">
    <property type="match status" value="1"/>
</dbReference>
<dbReference type="SUPFAM" id="SSF53590">
    <property type="entry name" value="Nucleoside hydrolase"/>
    <property type="match status" value="1"/>
</dbReference>
<name>A0A5C6FLX5_9PLAN</name>
<gene>
    <name evidence="3" type="ORF">V7x_47850</name>
</gene>
<dbReference type="AlphaFoldDB" id="A0A5C6FLX5"/>
<dbReference type="Pfam" id="PF09492">
    <property type="entry name" value="Pec_lyase"/>
    <property type="match status" value="1"/>
</dbReference>
<comment type="caution">
    <text evidence="3">The sequence shown here is derived from an EMBL/GenBank/DDBJ whole genome shotgun (WGS) entry which is preliminary data.</text>
</comment>
<proteinExistence type="predicted"/>
<evidence type="ECO:0000313" key="4">
    <source>
        <dbReference type="Proteomes" id="UP000316476"/>
    </source>
</evidence>